<dbReference type="EMBL" id="CP022957">
    <property type="protein sequence ID" value="ASV30234.1"/>
    <property type="molecule type" value="Genomic_DNA"/>
</dbReference>
<dbReference type="KEGG" id="marb:CJ263_08390"/>
<proteinExistence type="predicted"/>
<keyword evidence="2" id="KW-1185">Reference proteome</keyword>
<accession>A0A223V492</accession>
<gene>
    <name evidence="1" type="ORF">CJ263_08390</name>
</gene>
<evidence type="ECO:0000313" key="1">
    <source>
        <dbReference type="EMBL" id="ASV30234.1"/>
    </source>
</evidence>
<name>A0A223V492_9FLAO</name>
<dbReference type="Proteomes" id="UP000215244">
    <property type="component" value="Chromosome"/>
</dbReference>
<dbReference type="AlphaFoldDB" id="A0A223V492"/>
<evidence type="ECO:0000313" key="2">
    <source>
        <dbReference type="Proteomes" id="UP000215244"/>
    </source>
</evidence>
<organism evidence="1 2">
    <name type="scientific">Maribacter cobaltidurans</name>
    <dbReference type="NCBI Taxonomy" id="1178778"/>
    <lineage>
        <taxon>Bacteria</taxon>
        <taxon>Pseudomonadati</taxon>
        <taxon>Bacteroidota</taxon>
        <taxon>Flavobacteriia</taxon>
        <taxon>Flavobacteriales</taxon>
        <taxon>Flavobacteriaceae</taxon>
        <taxon>Maribacter</taxon>
    </lineage>
</organism>
<sequence>MGYEKKFPGYGKLYNRLFDVWYCDVGSKEKKDRQSHKDTFPEHYTPDNYEAITKNEINFEKLANSKDYKLLFSGLDNKNRKRWYFGIKKLEPTGIEIISL</sequence>
<protein>
    <submittedName>
        <fullName evidence="1">Uncharacterized protein</fullName>
    </submittedName>
</protein>
<reference evidence="1 2" key="1">
    <citation type="submission" date="2017-08" db="EMBL/GenBank/DDBJ databases">
        <title>The complete genome sequence of Maribacter sp. B1, isolated from deep-sea sediment.</title>
        <authorList>
            <person name="Wu Y.-H."/>
            <person name="Cheng H."/>
            <person name="Xu X.-W."/>
        </authorList>
    </citation>
    <scope>NUCLEOTIDE SEQUENCE [LARGE SCALE GENOMIC DNA]</scope>
    <source>
        <strain evidence="1 2">B1</strain>
    </source>
</reference>
<dbReference type="RefSeq" id="WP_094996854.1">
    <property type="nucleotide sequence ID" value="NZ_CP022957.1"/>
</dbReference>